<gene>
    <name evidence="1" type="ORF">MS3_06295</name>
</gene>
<dbReference type="AlphaFoldDB" id="A0A094ZSZ4"/>
<sequence>MDYEMKMMKGTQQVIIQSSGQNQTITGSILETDKLERKFHLLIATVFYGCL</sequence>
<reference evidence="1" key="1">
    <citation type="journal article" date="2012" name="Nat. Genet.">
        <title>Whole-genome sequence of Schistosoma haematobium.</title>
        <authorList>
            <person name="Young N.D."/>
            <person name="Jex A.R."/>
            <person name="Li B."/>
            <person name="Liu S."/>
            <person name="Yang L."/>
            <person name="Xiong Z."/>
            <person name="Li Y."/>
            <person name="Cantacessi C."/>
            <person name="Hall R.S."/>
            <person name="Xu X."/>
            <person name="Chen F."/>
            <person name="Wu X."/>
            <person name="Zerlotini A."/>
            <person name="Oliveira G."/>
            <person name="Hofmann A."/>
            <person name="Zhang G."/>
            <person name="Fang X."/>
            <person name="Kang Y."/>
            <person name="Campbell B.E."/>
            <person name="Loukas A."/>
            <person name="Ranganathan S."/>
            <person name="Rollinson D."/>
            <person name="Rinaldi G."/>
            <person name="Brindley P.J."/>
            <person name="Yang H."/>
            <person name="Wang J."/>
            <person name="Wang J."/>
            <person name="Gasser R.B."/>
        </authorList>
    </citation>
    <scope>NUCLEOTIDE SEQUENCE [LARGE SCALE GENOMIC DNA]</scope>
</reference>
<accession>A0A094ZSZ4</accession>
<name>A0A094ZSZ4_SCHHA</name>
<evidence type="ECO:0000313" key="1">
    <source>
        <dbReference type="EMBL" id="KGB37930.1"/>
    </source>
</evidence>
<proteinExistence type="predicted"/>
<dbReference type="EMBL" id="KL250948">
    <property type="protein sequence ID" value="KGB37930.1"/>
    <property type="molecule type" value="Genomic_DNA"/>
</dbReference>
<protein>
    <submittedName>
        <fullName evidence="1">Uncharacterized protein</fullName>
    </submittedName>
</protein>
<organism evidence="1">
    <name type="scientific">Schistosoma haematobium</name>
    <name type="common">Blood fluke</name>
    <dbReference type="NCBI Taxonomy" id="6185"/>
    <lineage>
        <taxon>Eukaryota</taxon>
        <taxon>Metazoa</taxon>
        <taxon>Spiralia</taxon>
        <taxon>Lophotrochozoa</taxon>
        <taxon>Platyhelminthes</taxon>
        <taxon>Trematoda</taxon>
        <taxon>Digenea</taxon>
        <taxon>Strigeidida</taxon>
        <taxon>Schistosomatoidea</taxon>
        <taxon>Schistosomatidae</taxon>
        <taxon>Schistosoma</taxon>
    </lineage>
</organism>